<evidence type="ECO:0000313" key="2">
    <source>
        <dbReference type="Proteomes" id="UP000005666"/>
    </source>
</evidence>
<keyword evidence="2" id="KW-1185">Reference proteome</keyword>
<proteinExistence type="predicted"/>
<dbReference type="KEGG" id="tpf:TPHA_0B01020"/>
<dbReference type="GeneID" id="11534772"/>
<dbReference type="OrthoDB" id="4069826at2759"/>
<dbReference type="GO" id="GO:0034272">
    <property type="term" value="C:phosphatidylinositol 3-kinase complex, class III, type II"/>
    <property type="evidence" value="ECO:0007669"/>
    <property type="project" value="InterPro"/>
</dbReference>
<dbReference type="eggNOG" id="ENOG502RY42">
    <property type="taxonomic scope" value="Eukaryota"/>
</dbReference>
<dbReference type="HOGENOM" id="CLU_544200_0_0_1"/>
<dbReference type="EMBL" id="HE612857">
    <property type="protein sequence ID" value="CCE61774.1"/>
    <property type="molecule type" value="Genomic_DNA"/>
</dbReference>
<evidence type="ECO:0000313" key="1">
    <source>
        <dbReference type="EMBL" id="CCE61774.1"/>
    </source>
</evidence>
<dbReference type="InterPro" id="IPR040939">
    <property type="entry name" value="Vps38"/>
</dbReference>
<organism evidence="1 2">
    <name type="scientific">Tetrapisispora phaffii (strain ATCC 24235 / CBS 4417 / NBRC 1672 / NRRL Y-8282 / UCD 70-5)</name>
    <name type="common">Yeast</name>
    <name type="synonym">Fabospora phaffii</name>
    <dbReference type="NCBI Taxonomy" id="1071381"/>
    <lineage>
        <taxon>Eukaryota</taxon>
        <taxon>Fungi</taxon>
        <taxon>Dikarya</taxon>
        <taxon>Ascomycota</taxon>
        <taxon>Saccharomycotina</taxon>
        <taxon>Saccharomycetes</taxon>
        <taxon>Saccharomycetales</taxon>
        <taxon>Saccharomycetaceae</taxon>
        <taxon>Tetrapisispora</taxon>
    </lineage>
</organism>
<accession>G8BQH7</accession>
<dbReference type="Pfam" id="PF17649">
    <property type="entry name" value="VPS38"/>
    <property type="match status" value="1"/>
</dbReference>
<name>G8BQH7_TETPH</name>
<dbReference type="STRING" id="1071381.G8BQH7"/>
<dbReference type="OMA" id="AFNENIM"/>
<dbReference type="Proteomes" id="UP000005666">
    <property type="component" value="Chromosome 2"/>
</dbReference>
<dbReference type="RefSeq" id="XP_003684208.1">
    <property type="nucleotide sequence ID" value="XM_003684160.1"/>
</dbReference>
<protein>
    <submittedName>
        <fullName evidence="1">Uncharacterized protein</fullName>
    </submittedName>
</protein>
<gene>
    <name evidence="1" type="primary">TPHA0B01020</name>
    <name evidence="1" type="ordered locus">TPHA_0B01020</name>
</gene>
<dbReference type="AlphaFoldDB" id="G8BQH7"/>
<reference evidence="1 2" key="1">
    <citation type="journal article" date="2011" name="Proc. Natl. Acad. Sci. U.S.A.">
        <title>Evolutionary erosion of yeast sex chromosomes by mating-type switching accidents.</title>
        <authorList>
            <person name="Gordon J.L."/>
            <person name="Armisen D."/>
            <person name="Proux-Wera E."/>
            <person name="Oheigeartaigh S.S."/>
            <person name="Byrne K.P."/>
            <person name="Wolfe K.H."/>
        </authorList>
    </citation>
    <scope>NUCLEOTIDE SEQUENCE [LARGE SCALE GENOMIC DNA]</scope>
    <source>
        <strain evidence="2">ATCC 24235 / CBS 4417 / NBRC 1672 / NRRL Y-8282 / UCD 70-5</strain>
    </source>
</reference>
<sequence>MTMMIKDNGLVTRRLRHLRSIKIQNIDIMQHSINNQYRMSLLQQKYEYFLTIENLKDEIIYVSEVQHTWLNRLYFNEIPINEYPDYELTLKLMLKFPNTLLDESDSSFNEPTDNLNANAAETWIEIVNLDVNLNHLIELVNEKNVIESPNLFLFQFTNGTYIFPHQGLKMEPTSIFNDMEHNKSRTTNKSRLSANFNSLLKVNKSNDFISHIYDEINLISEKLHDRTYNKKSALIGNNNLIQKYINQLTVSIDRKQRHLEAIGLSFESLIKTEHNEEDKNYELKFHADSGQYFNEVEENDNSYGNKSYQLIKINNKLDLIRAKKCGQLVDIFKEYHLFDVENGGYIILNKPSNGPDQNNHVAPSDEFNLTSWKSRIELDDGKEKTHGIINQLQFKKVQVNDIMTLIEGINSNKADENEINTVNTLLGQYMLFTLMISKVIYHIPLPNDMEYCGSTCFINKTLPFFIPEKKKLTKTSIASLIKAIDLFNINIKQLQLHLQRY</sequence>